<reference evidence="1" key="1">
    <citation type="submission" date="2015-04" db="EMBL/GenBank/DDBJ databases">
        <title>The genome sequence of the plant pathogenic Rhizarian Plasmodiophora brassicae reveals insights in its biotrophic life cycle and the origin of chitin synthesis.</title>
        <authorList>
            <person name="Schwelm A."/>
            <person name="Fogelqvist J."/>
            <person name="Knaust A."/>
            <person name="Julke S."/>
            <person name="Lilja T."/>
            <person name="Dhandapani V."/>
            <person name="Bonilla-Rosso G."/>
            <person name="Karlsson M."/>
            <person name="Shevchenko A."/>
            <person name="Choi S.R."/>
            <person name="Kim H.G."/>
            <person name="Park J.Y."/>
            <person name="Lim Y.P."/>
            <person name="Ludwig-Muller J."/>
            <person name="Dixelius C."/>
        </authorList>
    </citation>
    <scope>NUCLEOTIDE SEQUENCE</scope>
    <source>
        <tissue evidence="1">Potato root galls</tissue>
    </source>
</reference>
<accession>A0A0H5QHG4</accession>
<dbReference type="AlphaFoldDB" id="A0A0H5QHG4"/>
<evidence type="ECO:0000313" key="1">
    <source>
        <dbReference type="EMBL" id="CRZ01413.1"/>
    </source>
</evidence>
<protein>
    <recommendedName>
        <fullName evidence="2">FLYWCH-type domain-containing protein</fullName>
    </recommendedName>
</protein>
<sequence>MTMKMASAKIPFYFKGRKMCYKHISTNGMNFRCSRARSSSCRGSAVVCDQGVVREVSAHTCTPDEFFEAGIVVARLEMRTVVDALARADLSKSPQEIFTEAL</sequence>
<dbReference type="EMBL" id="HACM01000970">
    <property type="protein sequence ID" value="CRZ01412.1"/>
    <property type="molecule type" value="Transcribed_RNA"/>
</dbReference>
<dbReference type="EMBL" id="HACM01000971">
    <property type="protein sequence ID" value="CRZ01413.1"/>
    <property type="molecule type" value="Transcribed_RNA"/>
</dbReference>
<name>A0A0H5QHG4_9EUKA</name>
<dbReference type="Gene3D" id="2.20.25.240">
    <property type="match status" value="1"/>
</dbReference>
<organism evidence="1">
    <name type="scientific">Spongospora subterranea</name>
    <dbReference type="NCBI Taxonomy" id="70186"/>
    <lineage>
        <taxon>Eukaryota</taxon>
        <taxon>Sar</taxon>
        <taxon>Rhizaria</taxon>
        <taxon>Endomyxa</taxon>
        <taxon>Phytomyxea</taxon>
        <taxon>Plasmodiophorida</taxon>
        <taxon>Plasmodiophoridae</taxon>
        <taxon>Spongospora</taxon>
    </lineage>
</organism>
<proteinExistence type="predicted"/>
<evidence type="ECO:0008006" key="2">
    <source>
        <dbReference type="Google" id="ProtNLM"/>
    </source>
</evidence>